<protein>
    <submittedName>
        <fullName evidence="5">Citron Rho-interacting kinase</fullName>
    </submittedName>
</protein>
<sequence length="478" mass="55776">MRAKDLEHRGLKAKIMSAELHLREKDSKINQMMSQMEAMRVELSQMAGERQKLTSVAKVAEHENTQNRLTETNSELDHVRRLLDESRRLQQKEKEHVEKLLFEEKKWKQEAASAKKSSDSYHKSMYEERIKQLQQDQESILKDHRDSNQRVALLNQKLADADRFVQNSNQSKQALQQQIAVLQKSEEVWNKLEKEMREELVVLRKGELLLTLRLTWVSLPYPTVSERLILTSELEEFKRKLVRADVEKKEVEGFRARLDREVASLKKHVEALEEEKTRTEMAIRNTMSERKAIDKSLAAMEKENTELYRNCAQLQSQIAQLERDAGTRNVTKMLKEQGELEGRIAKLLVEKRQLEMVIEQKEMNFTHKRKLLESQLSLLRDQLEAEKKRRLELQQRDARAGAAAAPSIGTDRHFSRATDLRASRSKSIQRQKSPFRVHRTVSSEMYQRTVRYDASMSSVSTCSYLTNDTSTSIETTIL</sequence>
<feature type="compositionally biased region" description="Basic residues" evidence="2">
    <location>
        <begin position="423"/>
        <end position="435"/>
    </location>
</feature>
<evidence type="ECO:0000313" key="4">
    <source>
        <dbReference type="Proteomes" id="UP000271162"/>
    </source>
</evidence>
<feature type="coiled-coil region" evidence="1">
    <location>
        <begin position="255"/>
        <end position="396"/>
    </location>
</feature>
<evidence type="ECO:0000256" key="2">
    <source>
        <dbReference type="SAM" id="MobiDB-lite"/>
    </source>
</evidence>
<reference evidence="5" key="1">
    <citation type="submission" date="2017-02" db="UniProtKB">
        <authorList>
            <consortium name="WormBaseParasite"/>
        </authorList>
    </citation>
    <scope>IDENTIFICATION</scope>
</reference>
<feature type="region of interest" description="Disordered" evidence="2">
    <location>
        <begin position="396"/>
        <end position="435"/>
    </location>
</feature>
<gene>
    <name evidence="3" type="ORF">NBR_LOCUS3</name>
</gene>
<proteinExistence type="predicted"/>
<keyword evidence="1" id="KW-0175">Coiled coil</keyword>
<evidence type="ECO:0000313" key="3">
    <source>
        <dbReference type="EMBL" id="VDL61761.1"/>
    </source>
</evidence>
<dbReference type="EMBL" id="UYSL01000001">
    <property type="protein sequence ID" value="VDL61761.1"/>
    <property type="molecule type" value="Genomic_DNA"/>
</dbReference>
<dbReference type="AlphaFoldDB" id="A0A0N4XC47"/>
<evidence type="ECO:0000256" key="1">
    <source>
        <dbReference type="SAM" id="Coils"/>
    </source>
</evidence>
<dbReference type="WBParaSite" id="NBR_0000000201-mRNA-1">
    <property type="protein sequence ID" value="NBR_0000000201-mRNA-1"/>
    <property type="gene ID" value="NBR_0000000201"/>
</dbReference>
<feature type="coiled-coil region" evidence="1">
    <location>
        <begin position="123"/>
        <end position="185"/>
    </location>
</feature>
<dbReference type="OMA" id="AEHENTQ"/>
<dbReference type="STRING" id="27835.A0A0N4XC47"/>
<feature type="compositionally biased region" description="Basic and acidic residues" evidence="2">
    <location>
        <begin position="410"/>
        <end position="422"/>
    </location>
</feature>
<accession>A0A0N4XC47</accession>
<keyword evidence="4" id="KW-1185">Reference proteome</keyword>
<feature type="coiled-coil region" evidence="1">
    <location>
        <begin position="22"/>
        <end position="99"/>
    </location>
</feature>
<name>A0A0N4XC47_NIPBR</name>
<reference evidence="3 4" key="2">
    <citation type="submission" date="2018-11" db="EMBL/GenBank/DDBJ databases">
        <authorList>
            <consortium name="Pathogen Informatics"/>
        </authorList>
    </citation>
    <scope>NUCLEOTIDE SEQUENCE [LARGE SCALE GENOMIC DNA]</scope>
</reference>
<organism evidence="5">
    <name type="scientific">Nippostrongylus brasiliensis</name>
    <name type="common">Rat hookworm</name>
    <dbReference type="NCBI Taxonomy" id="27835"/>
    <lineage>
        <taxon>Eukaryota</taxon>
        <taxon>Metazoa</taxon>
        <taxon>Ecdysozoa</taxon>
        <taxon>Nematoda</taxon>
        <taxon>Chromadorea</taxon>
        <taxon>Rhabditida</taxon>
        <taxon>Rhabditina</taxon>
        <taxon>Rhabditomorpha</taxon>
        <taxon>Strongyloidea</taxon>
        <taxon>Heligmosomidae</taxon>
        <taxon>Nippostrongylus</taxon>
    </lineage>
</organism>
<evidence type="ECO:0000313" key="5">
    <source>
        <dbReference type="WBParaSite" id="NBR_0000000201-mRNA-1"/>
    </source>
</evidence>
<dbReference type="Proteomes" id="UP000271162">
    <property type="component" value="Unassembled WGS sequence"/>
</dbReference>